<name>A0A267GSZ4_9PLAT</name>
<protein>
    <recommendedName>
        <fullName evidence="8">EF-hand domain-containing protein</fullName>
    </recommendedName>
</protein>
<evidence type="ECO:0000256" key="2">
    <source>
        <dbReference type="ARBA" id="ARBA00022490"/>
    </source>
</evidence>
<feature type="compositionally biased region" description="Low complexity" evidence="7">
    <location>
        <begin position="1927"/>
        <end position="1939"/>
    </location>
</feature>
<dbReference type="GO" id="GO:0005509">
    <property type="term" value="F:calcium ion binding"/>
    <property type="evidence" value="ECO:0007669"/>
    <property type="project" value="InterPro"/>
</dbReference>
<dbReference type="InterPro" id="IPR018247">
    <property type="entry name" value="EF_Hand_1_Ca_BS"/>
</dbReference>
<feature type="region of interest" description="Disordered" evidence="7">
    <location>
        <begin position="175"/>
        <end position="233"/>
    </location>
</feature>
<gene>
    <name evidence="9" type="ORF">BOX15_Mlig016654g1</name>
</gene>
<dbReference type="InterPro" id="IPR011992">
    <property type="entry name" value="EF-hand-dom_pair"/>
</dbReference>
<comment type="caution">
    <text evidence="9">The sequence shown here is derived from an EMBL/GenBank/DDBJ whole genome shotgun (WGS) entry which is preliminary data.</text>
</comment>
<dbReference type="CDD" id="cd00051">
    <property type="entry name" value="EFh"/>
    <property type="match status" value="1"/>
</dbReference>
<keyword evidence="3" id="KW-0597">Phosphoprotein</keyword>
<feature type="compositionally biased region" description="Basic and acidic residues" evidence="7">
    <location>
        <begin position="2663"/>
        <end position="2757"/>
    </location>
</feature>
<dbReference type="Gene3D" id="1.10.238.10">
    <property type="entry name" value="EF-hand"/>
    <property type="match status" value="1"/>
</dbReference>
<evidence type="ECO:0000256" key="6">
    <source>
        <dbReference type="SAM" id="Coils"/>
    </source>
</evidence>
<dbReference type="SUPFAM" id="SSF47473">
    <property type="entry name" value="EF-hand"/>
    <property type="match status" value="1"/>
</dbReference>
<dbReference type="STRING" id="282301.A0A267GSZ4"/>
<feature type="region of interest" description="Disordered" evidence="7">
    <location>
        <begin position="1920"/>
        <end position="1960"/>
    </location>
</feature>
<feature type="domain" description="EF-hand" evidence="8">
    <location>
        <begin position="105"/>
        <end position="140"/>
    </location>
</feature>
<dbReference type="PANTHER" id="PTHR18905:SF13">
    <property type="entry name" value="NON-CENTROSOMAL MICROTUBULE ARRAY"/>
    <property type="match status" value="1"/>
</dbReference>
<keyword evidence="5" id="KW-0206">Cytoskeleton</keyword>
<feature type="compositionally biased region" description="Polar residues" evidence="7">
    <location>
        <begin position="2216"/>
        <end position="2231"/>
    </location>
</feature>
<sequence length="3117" mass="353220">MTERAPYGSPNRPQSTGSRNSSIRISKTGASRPGVSSGRLQQPQAQQPTDPMDNRQRRLPDSPMMSGRAASPTAAKSGRVYHDPNHVKRLIRGQLAAAGAQSGRTEEEYLRSIWQELGVGRSGFLTLPELARVCEYIGMDDLTDSHLYQLFENLDEDGDGHVSFNEFVRGLFRHTPNPSVSGPAAGTAAGVGGSPRPPSRGGGGVGGGPTGNQIRRSRSSGTPGNTGTLFSSIDKDGTGYARGADICRFLTAHGLLNGEEILKFLQFDANSRVNLAELTYALDTELAGVTDGVTQAGILAYQAELRHSRAALESVTAERNKLRMDLVEERQRVSSIIREGDEGQRETERHQAKQMANVEKRYQEQIRSLQAQMDYERDRFQTEFLKQRKSMEHVILSLKDEETRLKDRIASLQREMARCESEQMDLVERLAESEKLNVRQQRELDAVAELHRKLNSMAEQLKDSVPIKEHVELQAEADELRGEVKKLRDWVDELTGRLRPRKRLRRSRGDTLDDSVDAPNEGEASTVHQDEAASCGGGVGRKSATMLEEHRDITVATRRSKPVRKLTAETETEEEAEWLVVNKVQASAFNDVVEALKQNFEDKLIKLEKKHNQDLVLRLQAAKLLYDKKAEEMRLKNLALQEANERKDATIGILRLDVESLKQARDELEEKLRLLNEQLDQIDTTMLDDLSETIRNRVNSLVRARLAQLHALDRAKLLREFSQHKERLLLLAAENENRPTADVGTQTGEDSHLQPRDPQVLQQATHALSRIPKLCWLAKLPPDESKLLVETVCDRLQALKKQRPSVRSKPINDTERKQILEATELLSSLPELHWLQEMPEAQRVTLTANVCDNLQHLNNNGDLRSTDFGEASTTDEQQTVLEATQLFSRIPELQWIQEVPPAERTRLAAAVCDSLQSFRTAASDISAEDREKLQEAARVLRYVPELQWLSSLSQSEQVELAAALGNKMQQLIKDPQLRAKYSAAAAAREAEESELLQQALQTIGESSQLQWLDDLSQFDKQLLAEAMCDSLQQLRVSQQLAAAHPKVVLEATQLLSRVPELQWIQEVPQADRARLAATVCDSLQSFRTAAFETWAEDREKLQKATRVLSDVPELQWLRSLSQSEQVELTTALSSKMQQLIEDPQLRAKYSAAAAARGAEEAELLQQALQIIGESSQLQWLNDLSQSDKQLLAEAMCDSLQQLRASQQLAAAHPEVALEATQLLSTVPELQWMSSLSQAEQVELTVALSHKIKQLIKDPQLRAKYSAAAAARGTEESELLQQALQTIGESSQLQWLDDLSQSDKQLLAEAMCDSLQQLRASQQLAAAHPEVVLEATQLLSRVPELQWIQEVPPEERSRLAAAVCDSLQSFRTAASEILAEDREKLQEAAQVLCDIPELQWLSSLSQSEQVELTAALSNKMQQLIKDPQLRAKYSAAAANRHAANTEMLQRALQSLGESSQLQWLHDLSQSDKQLLAEAMCDSLQQLRASQKIAAAHPDVAFEATQILSRVPELQWIQEVPLADRARLAAVSEISAEDREKLQEASRVLSEVPELQWLKSLSQSEQVDLIAAFSKKMQQLIKDPQLRAKYSAAAAARGTEESELLQQALQTIGESSQLQWLNDLSQSDKQLLAEAMCDSLQQLRASQQLAAAHPEVVLEATQLLSRVPELQWIQEVPQAERARLAAAVCDSLQSYGSGSGLSPHFETFIEATEQLSKVPELRWIQEVPQADRARLAAAVCDSVKKFQTGDATHQGLELAPTDMQVVFDATQLLSSVPKLHWIQELPPDERSGLAAAVYGSLQSMKTSVKFGTGEDDDATLFTRDSRTVVEATELLSRVPELRWIQELPETDGRALVAAAITQLQRSTAKQSSPEQKFSPTPAEAESLQATSRPNTRLVVNARSFYIDPCWKYRTVGPRIAMASSTGRPADSATTAAAAAHSSTEDETDELQFSGQSKAEEKSLEVVQNRDEVDQATAVKFSYNSPSTEAEFTVPQQTDPPKDERVEMQNLKIQLEKEIDELRRSKTLDDNYRSKVDELNSTNERLQMQNQQAEEAMEQMAQNEAAVNAAEKAANERFAKENKKLEEELEETRKRLNEAEAELEFKTNECSSLKENHDKLTDAVSKGQQNLEKEMVYCDIKQKEIDEFKKNVGKLTAERDKNKELLERVRTDLEDKTNELDEVQKKLDQLKTDKDQLEKNHKDLELKLEAEHKEKESLTEANNTMTSALDQSNKSLEEKDAELERKDEQLNEAKEEASKYKQENEELERKAITAEKEVEKKDDELKSLQTTVADLERDKEDLTKQVQELDESLKNKDQEMNTYKSNNEKLSASVEQQGKSLEKKSAEVEAKQREIESLKAEKTKLNQDRREEEARLQEKVKEQYKETLDAKRERDDLNRTKASLEKQIEKQKQKIESLQKDIGQLKENTENLTSSLETAEKTQEDTNNHCKELEEELNKLKDEKNRLENEREELSRKLADTEADKDRLQQESEQLKKSTEAAEKDKEALQREFDDYRKEAEAASDELKKSNESVTKSLDKAMKNLETRNQEFQAKAREAQSSREAKEALALEKDRLDHSLRKANTELEKRTQDLARAKSDKERIEAAQYESERRAKDAEHRLAERTRDLADQRSKCEQLQAEKAELEAGAREQRARTQELQNEVSSLKRDRDRLQRELEDTRRSADGLETKKMDIEKELDSEKKNSGKLRRDAESLQDRIRELEARLDGKDREIADAKAAQEEAQRERKKMQRDLDDQQKSAESLKNTNERLEEELQEVSNKLDREIGKSDGSGGDLTDQLKFENSRLTKQKLELSREVAELKDKLKAAEIKVEREKEENDDLLMETKNLNAKIKEVQNMLNAQERENKELKRFNDNLEGAIRSSEAEDRSKAERLERDCEQRVKSAKAQVAQKEAELAQLKEDAEGQYSARKAAEEFANRLDRNLRKKELEAEKLLDEKRSLEAQVEELNNQLRTDRTDRNRYNELIQKLNEAQKKADTLEKALNMKNSETSKMLMNTQEGFQRQVQNERREREEMQQKMERQQQLLSEQTEKMKKQLERTAKTDQLLKELYAENAQLMKALQVTEQRQKVAEQRCQQLDDKCRSLQKVLGRVSQGAAH</sequence>
<feature type="coiled-coil region" evidence="6">
    <location>
        <begin position="312"/>
        <end position="429"/>
    </location>
</feature>
<dbReference type="PROSITE" id="PS50222">
    <property type="entry name" value="EF_HAND_2"/>
    <property type="match status" value="2"/>
</dbReference>
<feature type="compositionally biased region" description="Gly residues" evidence="7">
    <location>
        <begin position="200"/>
        <end position="210"/>
    </location>
</feature>
<feature type="compositionally biased region" description="Basic and acidic residues" evidence="7">
    <location>
        <begin position="2232"/>
        <end position="2264"/>
    </location>
</feature>
<dbReference type="PANTHER" id="PTHR18905">
    <property type="entry name" value="NINEIN"/>
    <property type="match status" value="1"/>
</dbReference>
<feature type="compositionally biased region" description="Basic and acidic residues" evidence="7">
    <location>
        <begin position="2435"/>
        <end position="2654"/>
    </location>
</feature>
<feature type="domain" description="EF-hand" evidence="8">
    <location>
        <begin position="142"/>
        <end position="177"/>
    </location>
</feature>
<evidence type="ECO:0000313" key="9">
    <source>
        <dbReference type="EMBL" id="PAA88429.1"/>
    </source>
</evidence>
<feature type="compositionally biased region" description="Basic and acidic residues" evidence="7">
    <location>
        <begin position="2337"/>
        <end position="2426"/>
    </location>
</feature>
<dbReference type="SUPFAM" id="SSF57997">
    <property type="entry name" value="Tropomyosin"/>
    <property type="match status" value="1"/>
</dbReference>
<keyword evidence="4" id="KW-0106">Calcium</keyword>
<feature type="region of interest" description="Disordered" evidence="7">
    <location>
        <begin position="2306"/>
        <end position="2798"/>
    </location>
</feature>
<feature type="coiled-coil region" evidence="6">
    <location>
        <begin position="590"/>
        <end position="685"/>
    </location>
</feature>
<feature type="compositionally biased region" description="Polar residues" evidence="7">
    <location>
        <begin position="38"/>
        <end position="49"/>
    </location>
</feature>
<feature type="compositionally biased region" description="Polar residues" evidence="7">
    <location>
        <begin position="211"/>
        <end position="231"/>
    </location>
</feature>
<feature type="region of interest" description="Disordered" evidence="7">
    <location>
        <begin position="1"/>
        <end position="81"/>
    </location>
</feature>
<evidence type="ECO:0000256" key="4">
    <source>
        <dbReference type="ARBA" id="ARBA00022837"/>
    </source>
</evidence>
<keyword evidence="10" id="KW-1185">Reference proteome</keyword>
<evidence type="ECO:0000256" key="3">
    <source>
        <dbReference type="ARBA" id="ARBA00022553"/>
    </source>
</evidence>
<feature type="compositionally biased region" description="Basic and acidic residues" evidence="7">
    <location>
        <begin position="2187"/>
        <end position="2215"/>
    </location>
</feature>
<feature type="compositionally biased region" description="Polar residues" evidence="7">
    <location>
        <begin position="1863"/>
        <end position="1876"/>
    </location>
</feature>
<feature type="compositionally biased region" description="Low complexity" evidence="7">
    <location>
        <begin position="178"/>
        <end position="188"/>
    </location>
</feature>
<dbReference type="Gene3D" id="1.10.287.1490">
    <property type="match status" value="1"/>
</dbReference>
<evidence type="ECO:0000256" key="7">
    <source>
        <dbReference type="SAM" id="MobiDB-lite"/>
    </source>
</evidence>
<evidence type="ECO:0000256" key="5">
    <source>
        <dbReference type="ARBA" id="ARBA00023212"/>
    </source>
</evidence>
<dbReference type="PROSITE" id="PS00018">
    <property type="entry name" value="EF_HAND_1"/>
    <property type="match status" value="1"/>
</dbReference>
<evidence type="ECO:0000259" key="8">
    <source>
        <dbReference type="PROSITE" id="PS50222"/>
    </source>
</evidence>
<feature type="compositionally biased region" description="Polar residues" evidence="7">
    <location>
        <begin position="2317"/>
        <end position="2336"/>
    </location>
</feature>
<feature type="region of interest" description="Disordered" evidence="7">
    <location>
        <begin position="504"/>
        <end position="540"/>
    </location>
</feature>
<proteinExistence type="predicted"/>
<evidence type="ECO:0000313" key="10">
    <source>
        <dbReference type="Proteomes" id="UP000215902"/>
    </source>
</evidence>
<keyword evidence="2" id="KW-0963">Cytoplasm</keyword>
<dbReference type="InterPro" id="IPR002048">
    <property type="entry name" value="EF_hand_dom"/>
</dbReference>
<comment type="subcellular location">
    <subcellularLocation>
        <location evidence="1">Cytoplasm</location>
        <location evidence="1">Cytoskeleton</location>
        <location evidence="1">Microtubule organizing center</location>
        <location evidence="1">Centrosome</location>
    </subcellularLocation>
</comment>
<dbReference type="Pfam" id="PF13499">
    <property type="entry name" value="EF-hand_7"/>
    <property type="match status" value="1"/>
</dbReference>
<dbReference type="OrthoDB" id="5799458at2759"/>
<feature type="compositionally biased region" description="Polar residues" evidence="7">
    <location>
        <begin position="11"/>
        <end position="29"/>
    </location>
</feature>
<reference evidence="9 10" key="1">
    <citation type="submission" date="2017-06" db="EMBL/GenBank/DDBJ databases">
        <title>A platform for efficient transgenesis in Macrostomum lignano, a flatworm model organism for stem cell research.</title>
        <authorList>
            <person name="Berezikov E."/>
        </authorList>
    </citation>
    <scope>NUCLEOTIDE SEQUENCE [LARGE SCALE GENOMIC DNA]</scope>
    <source>
        <strain evidence="9">DV1</strain>
        <tissue evidence="9">Whole organism</tissue>
    </source>
</reference>
<keyword evidence="6" id="KW-0175">Coiled coil</keyword>
<feature type="region of interest" description="Disordered" evidence="7">
    <location>
        <begin position="1863"/>
        <end position="1888"/>
    </location>
</feature>
<dbReference type="SMART" id="SM00054">
    <property type="entry name" value="EFh"/>
    <property type="match status" value="2"/>
</dbReference>
<feature type="region of interest" description="Disordered" evidence="7">
    <location>
        <begin position="2187"/>
        <end position="2264"/>
    </location>
</feature>
<organism evidence="9 10">
    <name type="scientific">Macrostomum lignano</name>
    <dbReference type="NCBI Taxonomy" id="282301"/>
    <lineage>
        <taxon>Eukaryota</taxon>
        <taxon>Metazoa</taxon>
        <taxon>Spiralia</taxon>
        <taxon>Lophotrochozoa</taxon>
        <taxon>Platyhelminthes</taxon>
        <taxon>Rhabditophora</taxon>
        <taxon>Macrostomorpha</taxon>
        <taxon>Macrostomida</taxon>
        <taxon>Macrostomidae</taxon>
        <taxon>Macrostomum</taxon>
    </lineage>
</organism>
<dbReference type="GO" id="GO:0005813">
    <property type="term" value="C:centrosome"/>
    <property type="evidence" value="ECO:0007669"/>
    <property type="project" value="UniProtKB-SubCell"/>
</dbReference>
<dbReference type="Proteomes" id="UP000215902">
    <property type="component" value="Unassembled WGS sequence"/>
</dbReference>
<dbReference type="GO" id="GO:0034454">
    <property type="term" value="P:microtubule anchoring at centrosome"/>
    <property type="evidence" value="ECO:0007669"/>
    <property type="project" value="TreeGrafter"/>
</dbReference>
<dbReference type="EMBL" id="NIVC01000189">
    <property type="protein sequence ID" value="PAA88429.1"/>
    <property type="molecule type" value="Genomic_DNA"/>
</dbReference>
<accession>A0A267GSZ4</accession>
<evidence type="ECO:0000256" key="1">
    <source>
        <dbReference type="ARBA" id="ARBA00004300"/>
    </source>
</evidence>